<feature type="transmembrane region" description="Helical" evidence="1">
    <location>
        <begin position="94"/>
        <end position="113"/>
    </location>
</feature>
<feature type="transmembrane region" description="Helical" evidence="1">
    <location>
        <begin position="32"/>
        <end position="52"/>
    </location>
</feature>
<proteinExistence type="predicted"/>
<keyword evidence="1" id="KW-0812">Transmembrane</keyword>
<dbReference type="KEGG" id="sshi:J5U23_01524"/>
<feature type="transmembrane region" description="Helical" evidence="1">
    <location>
        <begin position="550"/>
        <end position="571"/>
    </location>
</feature>
<gene>
    <name evidence="2" type="ORF">J5U23_01524</name>
</gene>
<dbReference type="Proteomes" id="UP000694018">
    <property type="component" value="Chromosome"/>
</dbReference>
<organism evidence="2 3">
    <name type="scientific">Saccharolobus shibatae (strain ATCC 51178 / DSM 5389 / JCM 8931 / NBRC 15437 / B12)</name>
    <name type="common">Sulfolobus shibatae</name>
    <dbReference type="NCBI Taxonomy" id="523848"/>
    <lineage>
        <taxon>Archaea</taxon>
        <taxon>Thermoproteota</taxon>
        <taxon>Thermoprotei</taxon>
        <taxon>Sulfolobales</taxon>
        <taxon>Sulfolobaceae</taxon>
        <taxon>Saccharolobus</taxon>
    </lineage>
</organism>
<feature type="transmembrane region" description="Helical" evidence="1">
    <location>
        <begin position="6"/>
        <end position="25"/>
    </location>
</feature>
<dbReference type="RefSeq" id="WP_218267428.1">
    <property type="nucleotide sequence ID" value="NZ_CP077717.1"/>
</dbReference>
<evidence type="ECO:0000313" key="2">
    <source>
        <dbReference type="EMBL" id="QXJ28655.1"/>
    </source>
</evidence>
<reference evidence="2" key="1">
    <citation type="journal article" date="2021" name="Environ. Microbiol.">
        <title>New insights into the diversity and evolution of the archaeal mobilome from three complete genomes of Saccharolobus shibatae.</title>
        <authorList>
            <person name="Medvedeva S."/>
            <person name="Brandt D."/>
            <person name="Cvirkaite-Krupovic V."/>
            <person name="Liu Y."/>
            <person name="Severinov K."/>
            <person name="Ishino S."/>
            <person name="Ishino Y."/>
            <person name="Prangishvili D."/>
            <person name="Kalinowski J."/>
            <person name="Krupovic M."/>
        </authorList>
    </citation>
    <scope>NUCLEOTIDE SEQUENCE</scope>
    <source>
        <strain evidence="2">B12</strain>
    </source>
</reference>
<evidence type="ECO:0000256" key="1">
    <source>
        <dbReference type="SAM" id="Phobius"/>
    </source>
</evidence>
<name>A0A8F5BNQ0_SACSH</name>
<evidence type="ECO:0000313" key="3">
    <source>
        <dbReference type="Proteomes" id="UP000694018"/>
    </source>
</evidence>
<protein>
    <submittedName>
        <fullName evidence="2">Uncharacterized protein</fullName>
    </submittedName>
</protein>
<feature type="transmembrane region" description="Helical" evidence="1">
    <location>
        <begin position="64"/>
        <end position="82"/>
    </location>
</feature>
<keyword evidence="1" id="KW-0472">Membrane</keyword>
<dbReference type="AlphaFoldDB" id="A0A8F5BNQ0"/>
<dbReference type="EMBL" id="CP077717">
    <property type="protein sequence ID" value="QXJ28655.1"/>
    <property type="molecule type" value="Genomic_DNA"/>
</dbReference>
<accession>A0A8F5BNQ0</accession>
<keyword evidence="1" id="KW-1133">Transmembrane helix</keyword>
<sequence>MNSVIIYLGMIVAGSLVGMLSNIILKRHSLLKLFYIISVAVINLIILSLILLTSLFMKANLSDAIIFLSLLFLSIFFSFYLYNYKNILLDVNVSISGLTIIIILLLAISPSYVSTERDTSYLPYYIVNPKISTSPLFQDYIKILANPCYYNVAHPNPILPKNLEIYSNIVYNLLGNFINQSLSISNLSNHIYVALHSGNASEAMQYYSELLETFDNLTIIKNNITYYAGILGKYSDSSTFGQFLHILNKNYTTIKNTISNYYMIMSFIYKLPKTSHVPVEIKITKLIIPFNKTINITGFLVSRSNYSINGSLFVAFLNTHRVVNLTNNRFSFPIHLTNYTNPVYITMLFTGNNIFLPNITTYIVYTNVTFTKLFVRAVPYNPYVGGDVNIIGYVSGYNRTLIISLLNYTKTYIVGGNFSIKFPIPYNLTNTTYLLNFTVLPKGYLSPTVKYIVITPKLYHENLSANVTSKWIIPFPLEITGKIYYNNTPLNNVKIFIFIGNSRYETISHNGYFSIEAKPKLSIIYGNQVIYVESDPQYTYYREIVEVHTIVYNFMMLIILPLILLFIIILLRKRSKANKLKHFKLKEIPIQGVKNEK</sequence>
<dbReference type="OrthoDB" id="386758at2157"/>
<dbReference type="GeneID" id="65563092"/>